<comment type="caution">
    <text evidence="1">The sequence shown here is derived from an EMBL/GenBank/DDBJ whole genome shotgun (WGS) entry which is preliminary data.</text>
</comment>
<accession>A0A0G0JTE5</accession>
<name>A0A0G0JTE5_9BACT</name>
<reference evidence="1" key="1">
    <citation type="journal article" date="2015" name="Nature">
        <title>rRNA introns, odd ribosomes, and small enigmatic genomes across a large radiation of phyla.</title>
        <authorList>
            <person name="Brown C.T."/>
            <person name="Hug L.A."/>
            <person name="Thomas B.C."/>
            <person name="Sharon I."/>
            <person name="Castelle C.J."/>
            <person name="Singh A."/>
            <person name="Wilkins M.J."/>
            <person name="Williams K.H."/>
            <person name="Banfield J.F."/>
        </authorList>
    </citation>
    <scope>NUCLEOTIDE SEQUENCE [LARGE SCALE GENOMIC DNA]</scope>
</reference>
<dbReference type="EMBL" id="LBUU01000008">
    <property type="protein sequence ID" value="KKQ69912.1"/>
    <property type="molecule type" value="Genomic_DNA"/>
</dbReference>
<dbReference type="Proteomes" id="UP000034022">
    <property type="component" value="Unassembled WGS sequence"/>
</dbReference>
<dbReference type="AlphaFoldDB" id="A0A0G0JTE5"/>
<protein>
    <submittedName>
        <fullName evidence="1">Uncharacterized protein</fullName>
    </submittedName>
</protein>
<evidence type="ECO:0000313" key="2">
    <source>
        <dbReference type="Proteomes" id="UP000034022"/>
    </source>
</evidence>
<proteinExistence type="predicted"/>
<sequence length="162" mass="18232">MSKIVILGTQLGAPQIMNELYSQINSNLAEWISQIDTTSLIKECAQNALSRLGKIKGIRKDTTISDYNGNSYNGELIGSLKTNELPNGLGVKINREGAIEFVADEYRVEWKKEIGRLREFFVRAFRAEAYKSILTIYEYNVEILATVADDGELFFDVEGVQL</sequence>
<evidence type="ECO:0000313" key="1">
    <source>
        <dbReference type="EMBL" id="KKQ69912.1"/>
    </source>
</evidence>
<organism evidence="1 2">
    <name type="scientific">Candidatus Falkowbacteria bacterium GW2011_GWE1_38_31</name>
    <dbReference type="NCBI Taxonomy" id="1618638"/>
    <lineage>
        <taxon>Bacteria</taxon>
        <taxon>Candidatus Falkowiibacteriota</taxon>
    </lineage>
</organism>
<gene>
    <name evidence="1" type="ORF">US91_C0008G0032</name>
</gene>